<reference evidence="2" key="1">
    <citation type="submission" date="2021-01" db="EMBL/GenBank/DDBJ databases">
        <authorList>
            <consortium name="Genoscope - CEA"/>
            <person name="William W."/>
        </authorList>
    </citation>
    <scope>NUCLEOTIDE SEQUENCE</scope>
</reference>
<evidence type="ECO:0000259" key="1">
    <source>
        <dbReference type="PROSITE" id="PS50003"/>
    </source>
</evidence>
<dbReference type="CDD" id="cd00821">
    <property type="entry name" value="PH"/>
    <property type="match status" value="1"/>
</dbReference>
<dbReference type="Pfam" id="PF00169">
    <property type="entry name" value="PH"/>
    <property type="match status" value="1"/>
</dbReference>
<dbReference type="OrthoDB" id="2344588at2759"/>
<dbReference type="AlphaFoldDB" id="A0A8S1PAH3"/>
<dbReference type="PANTHER" id="PTHR14336:SF15">
    <property type="entry name" value="DUAL ADAPTER FOR PHOSPHOTYROSINE AND 3-PHOSPHOTYROSINE AND 3-PHOSPHOINOSITIDE"/>
    <property type="match status" value="1"/>
</dbReference>
<dbReference type="InterPro" id="IPR051707">
    <property type="entry name" value="PI-Interact_SigTrans_Reg"/>
</dbReference>
<dbReference type="SMART" id="SM00233">
    <property type="entry name" value="PH"/>
    <property type="match status" value="3"/>
</dbReference>
<keyword evidence="3" id="KW-1185">Reference proteome</keyword>
<gene>
    <name evidence="2" type="ORF">PSON_ATCC_30995.1.T0730040</name>
</gene>
<dbReference type="Proteomes" id="UP000692954">
    <property type="component" value="Unassembled WGS sequence"/>
</dbReference>
<dbReference type="EMBL" id="CAJJDN010000073">
    <property type="protein sequence ID" value="CAD8100045.1"/>
    <property type="molecule type" value="Genomic_DNA"/>
</dbReference>
<accession>A0A8S1PAH3</accession>
<sequence length="510" mass="59552">MNDQLAKALQLNGVLQKRSPSLIKGYQKRYFSVRNEGQYLIYWKKKPLSSKDKPQGVLSLTSISTVANVKGSDTEFILVVGDRQFQLKADTASQREFWVESILYLKEYRKQLEGDNDPIQQKVKWNELDKETITKIKLEVEKDQLDKISMKIDIKNDEVMKCKGIYPYLIKFDAKTQDQFIICGFLMKKGKNTKFTRAKKRWFIMISSVCITGQETDKQGPSQGDIPDTFQLDTIYYFAYDERGDKSNFIGRIPVSELENIEQIDKTSGQLLQSLPYGLKFEYNERQYQFFSEQLTDIQKWILAIQCVKKKPKVGLKNSQQLEKKEEIIFEGQLQKQSNKIIKGPLSWINVNVQLKKNSLSWTAKDDSQGNQYVLLIYIKQVIGKSKSFQIFTNDDQEFKFKAQTPEQKDQWVKIIKEQVDVLKGSIQNLEEILELPPEEATKIDYNEQIKDEDLYDQETITEKFYNKMTLQIEKSKQEEKLKSKSFFSKLLCCFGGGESEYEYVKDRGF</sequence>
<comment type="caution">
    <text evidence="2">The sequence shown here is derived from an EMBL/GenBank/DDBJ whole genome shotgun (WGS) entry which is preliminary data.</text>
</comment>
<dbReference type="InterPro" id="IPR001849">
    <property type="entry name" value="PH_domain"/>
</dbReference>
<dbReference type="PROSITE" id="PS50003">
    <property type="entry name" value="PH_DOMAIN"/>
    <property type="match status" value="2"/>
</dbReference>
<protein>
    <recommendedName>
        <fullName evidence="1">PH domain-containing protein</fullName>
    </recommendedName>
</protein>
<name>A0A8S1PAH3_9CILI</name>
<evidence type="ECO:0000313" key="2">
    <source>
        <dbReference type="EMBL" id="CAD8100045.1"/>
    </source>
</evidence>
<proteinExistence type="predicted"/>
<feature type="domain" description="PH" evidence="1">
    <location>
        <begin position="179"/>
        <end position="421"/>
    </location>
</feature>
<evidence type="ECO:0000313" key="3">
    <source>
        <dbReference type="Proteomes" id="UP000692954"/>
    </source>
</evidence>
<dbReference type="PANTHER" id="PTHR14336">
    <property type="entry name" value="TANDEM PH DOMAIN CONTAINING PROTEIN"/>
    <property type="match status" value="1"/>
</dbReference>
<feature type="domain" description="PH" evidence="1">
    <location>
        <begin position="8"/>
        <end position="107"/>
    </location>
</feature>
<organism evidence="2 3">
    <name type="scientific">Paramecium sonneborni</name>
    <dbReference type="NCBI Taxonomy" id="65129"/>
    <lineage>
        <taxon>Eukaryota</taxon>
        <taxon>Sar</taxon>
        <taxon>Alveolata</taxon>
        <taxon>Ciliophora</taxon>
        <taxon>Intramacronucleata</taxon>
        <taxon>Oligohymenophorea</taxon>
        <taxon>Peniculida</taxon>
        <taxon>Parameciidae</taxon>
        <taxon>Paramecium</taxon>
    </lineage>
</organism>